<evidence type="ECO:0000256" key="7">
    <source>
        <dbReference type="SAM" id="SignalP"/>
    </source>
</evidence>
<dbReference type="PANTHER" id="PTHR11863">
    <property type="entry name" value="STEROL DESATURASE"/>
    <property type="match status" value="1"/>
</dbReference>
<accession>A0AAW1SWA7</accession>
<dbReference type="Pfam" id="PF04116">
    <property type="entry name" value="FA_hydroxylase"/>
    <property type="match status" value="1"/>
</dbReference>
<evidence type="ECO:0000256" key="4">
    <source>
        <dbReference type="ARBA" id="ARBA00022989"/>
    </source>
</evidence>
<dbReference type="Proteomes" id="UP001485043">
    <property type="component" value="Unassembled WGS sequence"/>
</dbReference>
<keyword evidence="5 6" id="KW-0472">Membrane</keyword>
<keyword evidence="7" id="KW-0732">Signal</keyword>
<keyword evidence="4 6" id="KW-1133">Transmembrane helix</keyword>
<evidence type="ECO:0000256" key="6">
    <source>
        <dbReference type="SAM" id="Phobius"/>
    </source>
</evidence>
<dbReference type="GO" id="GO:0005506">
    <property type="term" value="F:iron ion binding"/>
    <property type="evidence" value="ECO:0007669"/>
    <property type="project" value="InterPro"/>
</dbReference>
<sequence>MFIRQVLVAGSFILAFAAAGAFLQQSQAKVLPYQSEASTIETLHPDVSRLDIFPEPRGEKVLKTVSQSPAARPASQSLLIQQLIEENEWKNDLILGFLPTSVRAQMPRIVQSWLRCYLACFLLYTITSGLWAYYIYACFGRQLFKSGHMPAWSDMYEQLKVANVSMPLYAVLPAVTEWVMEQGWTRAYTRIDSIGVGKYWMYFALYMTSVEFFVYWMHRGLHEVKQGYRWFHFIHHKYNKENSLSPFAGLAFHPLDGILQAVPYCWTLFYIPMHSLTFELLLFMTGIWTTNIHDCLHGRVEPIMGAGYHTIHHTTYQHNYGHYFIFMDKLFGTLQVPI</sequence>
<proteinExistence type="inferred from homology"/>
<feature type="domain" description="Fatty acid hydroxylase" evidence="8">
    <location>
        <begin position="203"/>
        <end position="333"/>
    </location>
</feature>
<name>A0AAW1SWA7_9CHLO</name>
<evidence type="ECO:0000256" key="3">
    <source>
        <dbReference type="ARBA" id="ARBA00022692"/>
    </source>
</evidence>
<comment type="similarity">
    <text evidence="2">Belongs to the sterol desaturase family.</text>
</comment>
<feature type="transmembrane region" description="Helical" evidence="6">
    <location>
        <begin position="121"/>
        <end position="140"/>
    </location>
</feature>
<protein>
    <recommendedName>
        <fullName evidence="8">Fatty acid hydroxylase domain-containing protein</fullName>
    </recommendedName>
</protein>
<evidence type="ECO:0000256" key="2">
    <source>
        <dbReference type="ARBA" id="ARBA00009324"/>
    </source>
</evidence>
<dbReference type="GO" id="GO:0008610">
    <property type="term" value="P:lipid biosynthetic process"/>
    <property type="evidence" value="ECO:0007669"/>
    <property type="project" value="InterPro"/>
</dbReference>
<keyword evidence="10" id="KW-1185">Reference proteome</keyword>
<evidence type="ECO:0000313" key="9">
    <source>
        <dbReference type="EMBL" id="KAK9861096.1"/>
    </source>
</evidence>
<feature type="chain" id="PRO_5043396604" description="Fatty acid hydroxylase domain-containing protein" evidence="7">
    <location>
        <begin position="29"/>
        <end position="338"/>
    </location>
</feature>
<feature type="signal peptide" evidence="7">
    <location>
        <begin position="1"/>
        <end position="28"/>
    </location>
</feature>
<comment type="subcellular location">
    <subcellularLocation>
        <location evidence="1">Membrane</location>
    </subcellularLocation>
</comment>
<keyword evidence="3 6" id="KW-0812">Transmembrane</keyword>
<dbReference type="InterPro" id="IPR050307">
    <property type="entry name" value="Sterol_Desaturase_Related"/>
</dbReference>
<dbReference type="InterPro" id="IPR006694">
    <property type="entry name" value="Fatty_acid_hydroxylase"/>
</dbReference>
<dbReference type="EMBL" id="JALJOV010000815">
    <property type="protein sequence ID" value="KAK9861096.1"/>
    <property type="molecule type" value="Genomic_DNA"/>
</dbReference>
<comment type="caution">
    <text evidence="9">The sequence shown here is derived from an EMBL/GenBank/DDBJ whole genome shotgun (WGS) entry which is preliminary data.</text>
</comment>
<evidence type="ECO:0000256" key="1">
    <source>
        <dbReference type="ARBA" id="ARBA00004370"/>
    </source>
</evidence>
<dbReference type="GO" id="GO:0016491">
    <property type="term" value="F:oxidoreductase activity"/>
    <property type="evidence" value="ECO:0007669"/>
    <property type="project" value="InterPro"/>
</dbReference>
<gene>
    <name evidence="9" type="ORF">WJX84_003793</name>
</gene>
<reference evidence="9 10" key="1">
    <citation type="journal article" date="2024" name="Nat. Commun.">
        <title>Phylogenomics reveals the evolutionary origins of lichenization in chlorophyte algae.</title>
        <authorList>
            <person name="Puginier C."/>
            <person name="Libourel C."/>
            <person name="Otte J."/>
            <person name="Skaloud P."/>
            <person name="Haon M."/>
            <person name="Grisel S."/>
            <person name="Petersen M."/>
            <person name="Berrin J.G."/>
            <person name="Delaux P.M."/>
            <person name="Dal Grande F."/>
            <person name="Keller J."/>
        </authorList>
    </citation>
    <scope>NUCLEOTIDE SEQUENCE [LARGE SCALE GENOMIC DNA]</scope>
    <source>
        <strain evidence="9 10">SAG 2523</strain>
    </source>
</reference>
<evidence type="ECO:0000256" key="5">
    <source>
        <dbReference type="ARBA" id="ARBA00023136"/>
    </source>
</evidence>
<dbReference type="GO" id="GO:0016020">
    <property type="term" value="C:membrane"/>
    <property type="evidence" value="ECO:0007669"/>
    <property type="project" value="UniProtKB-SubCell"/>
</dbReference>
<dbReference type="AlphaFoldDB" id="A0AAW1SWA7"/>
<organism evidence="9 10">
    <name type="scientific">Apatococcus fuscideae</name>
    <dbReference type="NCBI Taxonomy" id="2026836"/>
    <lineage>
        <taxon>Eukaryota</taxon>
        <taxon>Viridiplantae</taxon>
        <taxon>Chlorophyta</taxon>
        <taxon>core chlorophytes</taxon>
        <taxon>Trebouxiophyceae</taxon>
        <taxon>Chlorellales</taxon>
        <taxon>Chlorellaceae</taxon>
        <taxon>Apatococcus</taxon>
    </lineage>
</organism>
<evidence type="ECO:0000259" key="8">
    <source>
        <dbReference type="Pfam" id="PF04116"/>
    </source>
</evidence>
<evidence type="ECO:0000313" key="10">
    <source>
        <dbReference type="Proteomes" id="UP001485043"/>
    </source>
</evidence>